<dbReference type="Proteomes" id="UP000248349">
    <property type="component" value="Unassembled WGS sequence"/>
</dbReference>
<dbReference type="GeneID" id="37074655"/>
<evidence type="ECO:0000256" key="1">
    <source>
        <dbReference type="SAM" id="Coils"/>
    </source>
</evidence>
<evidence type="ECO:0000256" key="3">
    <source>
        <dbReference type="SAM" id="Phobius"/>
    </source>
</evidence>
<keyword evidence="1" id="KW-0175">Coiled coil</keyword>
<keyword evidence="3" id="KW-0812">Transmembrane</keyword>
<feature type="coiled-coil region" evidence="1">
    <location>
        <begin position="488"/>
        <end position="674"/>
    </location>
</feature>
<reference evidence="4 5" key="1">
    <citation type="submission" date="2016-12" db="EMBL/GenBank/DDBJ databases">
        <title>The genomes of Aspergillus section Nigri reveals drivers in fungal speciation.</title>
        <authorList>
            <consortium name="DOE Joint Genome Institute"/>
            <person name="Vesth T.C."/>
            <person name="Nybo J."/>
            <person name="Theobald S."/>
            <person name="Brandl J."/>
            <person name="Frisvad J.C."/>
            <person name="Nielsen K.F."/>
            <person name="Lyhne E.K."/>
            <person name="Kogle M.E."/>
            <person name="Kuo A."/>
            <person name="Riley R."/>
            <person name="Clum A."/>
            <person name="Nolan M."/>
            <person name="Lipzen A."/>
            <person name="Salamov A."/>
            <person name="Henrissat B."/>
            <person name="Wiebenga A."/>
            <person name="De Vries R.P."/>
            <person name="Grigoriev I.V."/>
            <person name="Mortensen U.H."/>
            <person name="Andersen M.R."/>
            <person name="Baker S.E."/>
        </authorList>
    </citation>
    <scope>NUCLEOTIDE SEQUENCE [LARGE SCALE GENOMIC DNA]</scope>
    <source>
        <strain evidence="4 5">JOP 1030-1</strain>
    </source>
</reference>
<evidence type="ECO:0000313" key="5">
    <source>
        <dbReference type="Proteomes" id="UP000248349"/>
    </source>
</evidence>
<feature type="coiled-coil region" evidence="1">
    <location>
        <begin position="344"/>
        <end position="451"/>
    </location>
</feature>
<feature type="region of interest" description="Disordered" evidence="2">
    <location>
        <begin position="720"/>
        <end position="751"/>
    </location>
</feature>
<keyword evidence="5" id="KW-1185">Reference proteome</keyword>
<evidence type="ECO:0000313" key="4">
    <source>
        <dbReference type="EMBL" id="PYH45031.1"/>
    </source>
</evidence>
<dbReference type="EMBL" id="KZ821233">
    <property type="protein sequence ID" value="PYH45031.1"/>
    <property type="molecule type" value="Genomic_DNA"/>
</dbReference>
<organism evidence="4 5">
    <name type="scientific">Aspergillus saccharolyticus JOP 1030-1</name>
    <dbReference type="NCBI Taxonomy" id="1450539"/>
    <lineage>
        <taxon>Eukaryota</taxon>
        <taxon>Fungi</taxon>
        <taxon>Dikarya</taxon>
        <taxon>Ascomycota</taxon>
        <taxon>Pezizomycotina</taxon>
        <taxon>Eurotiomycetes</taxon>
        <taxon>Eurotiomycetidae</taxon>
        <taxon>Eurotiales</taxon>
        <taxon>Aspergillaceae</taxon>
        <taxon>Aspergillus</taxon>
        <taxon>Aspergillus subgen. Circumdati</taxon>
    </lineage>
</organism>
<sequence length="751" mass="85426">MSTNTEQIFLYGEAIGSELASGLNMLAFLDLNGGGILLFPAVIILTLVLTYLRSLAPMIMTGAKRCILSPAQTLLLGLHSFLRQLSTPISRQEIYHRCHASVRGMIFRSRLIQLTTKGLHWFFPSDSGLNMVGRLWGLVIGLKWMCSSILIPSYHYLTGMTAGLSPTGKRQHEDCLAAIARSGLPDRWRRKQWLESYRCTGVEAGLELGETVKDNTWRLLPLPPADGEIHHLLLLGSMVVFILIVLVGIWLWYLISCRIAAMQVERLPLVDGGTQTCESLQTTDRESYLVEMSKSLEAKNTQLRRRLAMQAAEFEKKEQRVQEAVDRQTKFMMHRVESVRRQTRNEEATVIDDLRKTISELETKLTMAKEQVQSVEEDGAAREKLQDRVVQLKKQSQAERGKILDQSQQIQSLKHEVKTRHDELKACTDKLVDVETRLAAAEEQCKQVVTDGQQLLNKDQELKLFKDALETRNEELKACTDKLLSHSLAIMQQERDAAIAEVTKLKSQFHSDPIDAELELAFAQDALQEARGKLAEAEANAQRTIEELKVAHELSIGKEHVEAEQARTQAFLLKDKLDKVNEENRTMQVQIGLATRDAQRSLERAETSERVAKVFEARLAKWEEKARDEQKIIKRQTADVGSVTTALQQCQVKVSEQQTIINELTAKLEQTKVETPVSVVEEKLRADFLMIKSMYEREKRARTEDQIRWSKQNRDLGEENQKLRISISNAQNKRPTRRRVVDCPPTPCDMD</sequence>
<accession>A0A318ZC32</accession>
<dbReference type="RefSeq" id="XP_025431013.1">
    <property type="nucleotide sequence ID" value="XM_025573427.1"/>
</dbReference>
<dbReference type="STRING" id="1450539.A0A318ZC32"/>
<dbReference type="OrthoDB" id="4510215at2759"/>
<keyword evidence="3" id="KW-0472">Membrane</keyword>
<gene>
    <name evidence="4" type="ORF">BP01DRAFT_340969</name>
</gene>
<proteinExistence type="predicted"/>
<keyword evidence="3" id="KW-1133">Transmembrane helix</keyword>
<evidence type="ECO:0000256" key="2">
    <source>
        <dbReference type="SAM" id="MobiDB-lite"/>
    </source>
</evidence>
<feature type="transmembrane region" description="Helical" evidence="3">
    <location>
        <begin position="31"/>
        <end position="52"/>
    </location>
</feature>
<protein>
    <submittedName>
        <fullName evidence="4">Uncharacterized protein</fullName>
    </submittedName>
</protein>
<feature type="transmembrane region" description="Helical" evidence="3">
    <location>
        <begin position="232"/>
        <end position="255"/>
    </location>
</feature>
<name>A0A318ZC32_9EURO</name>
<feature type="coiled-coil region" evidence="1">
    <location>
        <begin position="293"/>
        <end position="320"/>
    </location>
</feature>
<dbReference type="AlphaFoldDB" id="A0A318ZC32"/>